<dbReference type="AlphaFoldDB" id="A0A0G4LW14"/>
<feature type="active site" evidence="6">
    <location>
        <position position="269"/>
    </location>
</feature>
<keyword evidence="2 7" id="KW-0645">Protease</keyword>
<keyword evidence="10" id="KW-0472">Membrane</keyword>
<keyword evidence="10" id="KW-0812">Transmembrane</keyword>
<dbReference type="InterPro" id="IPR001969">
    <property type="entry name" value="Aspartic_peptidase_AS"/>
</dbReference>
<keyword evidence="10" id="KW-1133">Transmembrane helix</keyword>
<keyword evidence="5 7" id="KW-0378">Hydrolase</keyword>
<organism evidence="13 14">
    <name type="scientific">Verticillium longisporum</name>
    <name type="common">Verticillium dahliae var. longisporum</name>
    <dbReference type="NCBI Taxonomy" id="100787"/>
    <lineage>
        <taxon>Eukaryota</taxon>
        <taxon>Fungi</taxon>
        <taxon>Dikarya</taxon>
        <taxon>Ascomycota</taxon>
        <taxon>Pezizomycotina</taxon>
        <taxon>Sordariomycetes</taxon>
        <taxon>Hypocreomycetidae</taxon>
        <taxon>Glomerellales</taxon>
        <taxon>Plectosphaerellaceae</taxon>
        <taxon>Verticillium</taxon>
    </lineage>
</organism>
<accession>A0A0G4LW14</accession>
<evidence type="ECO:0000313" key="14">
    <source>
        <dbReference type="Proteomes" id="UP000044602"/>
    </source>
</evidence>
<feature type="active site" evidence="6">
    <location>
        <position position="74"/>
    </location>
</feature>
<dbReference type="InterPro" id="IPR033876">
    <property type="entry name" value="SAP-like"/>
</dbReference>
<dbReference type="GO" id="GO:0004190">
    <property type="term" value="F:aspartic-type endopeptidase activity"/>
    <property type="evidence" value="ECO:0007669"/>
    <property type="project" value="UniProtKB-KW"/>
</dbReference>
<dbReference type="CDD" id="cd05474">
    <property type="entry name" value="SAP_like"/>
    <property type="match status" value="1"/>
</dbReference>
<feature type="region of interest" description="Disordered" evidence="9">
    <location>
        <begin position="474"/>
        <end position="519"/>
    </location>
</feature>
<dbReference type="Proteomes" id="UP000044602">
    <property type="component" value="Unassembled WGS sequence"/>
</dbReference>
<evidence type="ECO:0000256" key="11">
    <source>
        <dbReference type="SAM" id="SignalP"/>
    </source>
</evidence>
<dbReference type="PRINTS" id="PR00792">
    <property type="entry name" value="PEPSIN"/>
</dbReference>
<evidence type="ECO:0000256" key="6">
    <source>
        <dbReference type="PIRSR" id="PIRSR601461-1"/>
    </source>
</evidence>
<dbReference type="PANTHER" id="PTHR47966:SF65">
    <property type="entry name" value="ASPARTIC-TYPE ENDOPEPTIDASE"/>
    <property type="match status" value="1"/>
</dbReference>
<name>A0A0G4LW14_VERLO</name>
<evidence type="ECO:0000256" key="10">
    <source>
        <dbReference type="SAM" id="Phobius"/>
    </source>
</evidence>
<dbReference type="Gene3D" id="2.40.70.10">
    <property type="entry name" value="Acid Proteases"/>
    <property type="match status" value="2"/>
</dbReference>
<keyword evidence="4 7" id="KW-0064">Aspartyl protease</keyword>
<dbReference type="GO" id="GO:0006508">
    <property type="term" value="P:proteolysis"/>
    <property type="evidence" value="ECO:0007669"/>
    <property type="project" value="UniProtKB-KW"/>
</dbReference>
<keyword evidence="3 11" id="KW-0732">Signal</keyword>
<evidence type="ECO:0000256" key="8">
    <source>
        <dbReference type="SAM" id="Coils"/>
    </source>
</evidence>
<evidence type="ECO:0000256" key="1">
    <source>
        <dbReference type="ARBA" id="ARBA00007447"/>
    </source>
</evidence>
<dbReference type="EMBL" id="CVQH01020096">
    <property type="protein sequence ID" value="CRK26182.1"/>
    <property type="molecule type" value="Genomic_DNA"/>
</dbReference>
<feature type="chain" id="PRO_5002566902" description="Peptidase A1 domain-containing protein" evidence="11">
    <location>
        <begin position="18"/>
        <end position="843"/>
    </location>
</feature>
<proteinExistence type="inferred from homology"/>
<dbReference type="PROSITE" id="PS51767">
    <property type="entry name" value="PEPTIDASE_A1"/>
    <property type="match status" value="1"/>
</dbReference>
<feature type="signal peptide" evidence="11">
    <location>
        <begin position="1"/>
        <end position="17"/>
    </location>
</feature>
<keyword evidence="8" id="KW-0175">Coiled coil</keyword>
<evidence type="ECO:0000313" key="13">
    <source>
        <dbReference type="EMBL" id="CRK26182.1"/>
    </source>
</evidence>
<evidence type="ECO:0000256" key="7">
    <source>
        <dbReference type="RuleBase" id="RU000454"/>
    </source>
</evidence>
<dbReference type="PROSITE" id="PS00141">
    <property type="entry name" value="ASP_PROTEASE"/>
    <property type="match status" value="1"/>
</dbReference>
<dbReference type="Pfam" id="PF00026">
    <property type="entry name" value="Asp"/>
    <property type="match status" value="1"/>
</dbReference>
<feature type="compositionally biased region" description="Polar residues" evidence="9">
    <location>
        <begin position="684"/>
        <end position="702"/>
    </location>
</feature>
<feature type="coiled-coil region" evidence="8">
    <location>
        <begin position="614"/>
        <end position="641"/>
    </location>
</feature>
<evidence type="ECO:0000256" key="4">
    <source>
        <dbReference type="ARBA" id="ARBA00022750"/>
    </source>
</evidence>
<comment type="similarity">
    <text evidence="1 7">Belongs to the peptidase A1 family.</text>
</comment>
<evidence type="ECO:0000256" key="5">
    <source>
        <dbReference type="ARBA" id="ARBA00022801"/>
    </source>
</evidence>
<keyword evidence="14" id="KW-1185">Reference proteome</keyword>
<gene>
    <name evidence="13" type="ORF">BN1708_014395</name>
</gene>
<dbReference type="InterPro" id="IPR021109">
    <property type="entry name" value="Peptidase_aspartic_dom_sf"/>
</dbReference>
<evidence type="ECO:0000259" key="12">
    <source>
        <dbReference type="PROSITE" id="PS51767"/>
    </source>
</evidence>
<dbReference type="PANTHER" id="PTHR47966">
    <property type="entry name" value="BETA-SITE APP-CLEAVING ENZYME, ISOFORM A-RELATED"/>
    <property type="match status" value="1"/>
</dbReference>
<feature type="compositionally biased region" description="Low complexity" evidence="9">
    <location>
        <begin position="818"/>
        <end position="830"/>
    </location>
</feature>
<dbReference type="STRING" id="100787.A0A0G4LW14"/>
<feature type="domain" description="Peptidase A1" evidence="12">
    <location>
        <begin position="56"/>
        <end position="397"/>
    </location>
</feature>
<dbReference type="SUPFAM" id="SSF50630">
    <property type="entry name" value="Acid proteases"/>
    <property type="match status" value="1"/>
</dbReference>
<feature type="compositionally biased region" description="Polar residues" evidence="9">
    <location>
        <begin position="505"/>
        <end position="519"/>
    </location>
</feature>
<evidence type="ECO:0000256" key="3">
    <source>
        <dbReference type="ARBA" id="ARBA00022729"/>
    </source>
</evidence>
<feature type="region of interest" description="Disordered" evidence="9">
    <location>
        <begin position="684"/>
        <end position="843"/>
    </location>
</feature>
<evidence type="ECO:0000256" key="9">
    <source>
        <dbReference type="SAM" id="MobiDB-lite"/>
    </source>
</evidence>
<feature type="compositionally biased region" description="Low complexity" evidence="9">
    <location>
        <begin position="707"/>
        <end position="726"/>
    </location>
</feature>
<evidence type="ECO:0000256" key="2">
    <source>
        <dbReference type="ARBA" id="ARBA00022670"/>
    </source>
</evidence>
<protein>
    <recommendedName>
        <fullName evidence="12">Peptidase A1 domain-containing protein</fullName>
    </recommendedName>
</protein>
<feature type="transmembrane region" description="Helical" evidence="10">
    <location>
        <begin position="418"/>
        <end position="438"/>
    </location>
</feature>
<dbReference type="InterPro" id="IPR033121">
    <property type="entry name" value="PEPTIDASE_A1"/>
</dbReference>
<reference evidence="14" key="1">
    <citation type="submission" date="2015-05" db="EMBL/GenBank/DDBJ databases">
        <authorList>
            <person name="Fogelqvist Johan"/>
        </authorList>
    </citation>
    <scope>NUCLEOTIDE SEQUENCE [LARGE SCALE GENOMIC DNA]</scope>
</reference>
<sequence>MQKALTLILCQVMLAGAQDGVVYLDIERKIVNYEPSLQRRYNPTIESSVTNGHIGYFTKVKIGTPGQEMSLHLDTGSADLWVPYTSAKICRVKGASNCKLGTYNPLKSLTYRLAAPNKFKIAYLDQSSASGDYFEDTVEIGGTRVSSLGMGLARQSTVPYGLAGIGYHHNVALQTWGNIYDNLPVRMQRLGLIKTVAYSLWLNNLGGSLLFGGIDTEKYVGNLKVVPVLKNHLGKYDYFGVAMAGISVGRGNHDLSLPCHECWIRAVLDSGATLSFLPNDLAHAMWEEAGAKWSSNLKAPMLPCSRARGREKFAFHFGDDQGPTIEVGISELVIDSTKWPNASGKPLIGGEGSPWKGLRLCQFGIRNQTRPPYILGDSFLRSAYLVHDLVNHEVGMAETLFNATRSGITPFPSYGARIPIILACLMGLILLTLLYLVIRAFRLRHANKKKGGNAQTGNRGWFSGLSLTGRGRDYQQAHDDDAVEASTGRRNRTSVRFAPAAGEGNASSNTTSTIDRNTSVRSVMTLPAYRAQALENEQVIGREGERDGVDIVVENPTAEEDEERREREMASLYEIRVARRQEIVDREERRRERQDARTRNDVVALQNIRDRTRAASNNSVLEELRRDHERLKNERQRAVSSVSYGDLGVARHDGTRLRANSNESERMGLLSDAASIAATSTRSGIISPMQHQRAASSGSVLSFDSDLPSPGLPRSRASSRPSTPRLNTRAGSSPEIIEPDSDMPLHSPPGYEDVSLEDTRSGATTPHNEPPPVYSGPAQRRASQLVTEMSDLAAGRRSPTDRRADEDSPSPRSGITAPQLPQLRLQPLPQIVIEPSSARPQDD</sequence>
<dbReference type="InterPro" id="IPR001461">
    <property type="entry name" value="Aspartic_peptidase_A1"/>
</dbReference>